<organism evidence="3 4">
    <name type="scientific">Acaryochloris thomasi RCC1774</name>
    <dbReference type="NCBI Taxonomy" id="1764569"/>
    <lineage>
        <taxon>Bacteria</taxon>
        <taxon>Bacillati</taxon>
        <taxon>Cyanobacteriota</taxon>
        <taxon>Cyanophyceae</taxon>
        <taxon>Acaryochloridales</taxon>
        <taxon>Acaryochloridaceae</taxon>
        <taxon>Acaryochloris</taxon>
        <taxon>Acaryochloris thomasi</taxon>
    </lineage>
</organism>
<dbReference type="GO" id="GO:0003852">
    <property type="term" value="F:2-isopropylmalate synthase activity"/>
    <property type="evidence" value="ECO:0007669"/>
    <property type="project" value="UniProtKB-EC"/>
</dbReference>
<dbReference type="EMBL" id="PQWO01000012">
    <property type="protein sequence ID" value="PZD72075.1"/>
    <property type="molecule type" value="Genomic_DNA"/>
</dbReference>
<reference evidence="3 4" key="1">
    <citation type="journal article" date="2018" name="Sci. Rep.">
        <title>A novel species of the marine cyanobacterium Acaryochloris with a unique pigment content and lifestyle.</title>
        <authorList>
            <person name="Partensky F."/>
            <person name="Six C."/>
            <person name="Ratin M."/>
            <person name="Garczarek L."/>
            <person name="Vaulot D."/>
            <person name="Probert I."/>
            <person name="Calteau A."/>
            <person name="Gourvil P."/>
            <person name="Marie D."/>
            <person name="Grebert T."/>
            <person name="Bouchier C."/>
            <person name="Le Panse S."/>
            <person name="Gachenot M."/>
            <person name="Rodriguez F."/>
            <person name="Garrido J.L."/>
        </authorList>
    </citation>
    <scope>NUCLEOTIDE SEQUENCE [LARGE SCALE GENOMIC DNA]</scope>
    <source>
        <strain evidence="3 4">RCC1774</strain>
    </source>
</reference>
<keyword evidence="1" id="KW-0464">Manganese</keyword>
<dbReference type="Proteomes" id="UP000248857">
    <property type="component" value="Unassembled WGS sequence"/>
</dbReference>
<evidence type="ECO:0000259" key="2">
    <source>
        <dbReference type="PROSITE" id="PS50991"/>
    </source>
</evidence>
<comment type="caution">
    <text evidence="3">The sequence shown here is derived from an EMBL/GenBank/DDBJ whole genome shotgun (WGS) entry which is preliminary data.</text>
</comment>
<dbReference type="Gene3D" id="3.20.20.70">
    <property type="entry name" value="Aldolase class I"/>
    <property type="match status" value="1"/>
</dbReference>
<dbReference type="Pfam" id="PF00682">
    <property type="entry name" value="HMGL-like"/>
    <property type="match status" value="1"/>
</dbReference>
<dbReference type="PANTHER" id="PTHR10277:SF9">
    <property type="entry name" value="2-ISOPROPYLMALATE SYNTHASE 1, CHLOROPLASTIC-RELATED"/>
    <property type="match status" value="1"/>
</dbReference>
<dbReference type="GO" id="GO:0009098">
    <property type="term" value="P:L-leucine biosynthetic process"/>
    <property type="evidence" value="ECO:0007669"/>
    <property type="project" value="TreeGrafter"/>
</dbReference>
<dbReference type="EC" id="2.3.3.13" evidence="3"/>
<dbReference type="OrthoDB" id="494854at2"/>
<dbReference type="InterPro" id="IPR000891">
    <property type="entry name" value="PYR_CT"/>
</dbReference>
<evidence type="ECO:0000313" key="3">
    <source>
        <dbReference type="EMBL" id="PZD72075.1"/>
    </source>
</evidence>
<sequence length="276" mass="30019">MTASPSKITIFDTTLRDGERMPGVRMTLYQKVQIAELLEKMQIDVIEAGYPGAFRKDFDELLMVSKRIKQTAICGLAGSKPDEVIDVALALRSAARGRIHVYTPVQQKAIFNRSALLELIRQTLVLARNYSFDIEWSAFNALKSEPEFLCCAVETAIEGGATTINIPDTAGVAEPESFAGLIALLKRQVPNIDQVTLSVHCRDDRGLAVENSLAAIQAGARQVGCSIKGLGVRKGNADLGGILDAIAKHPDYYTNVKTDLLEQAAEQVTNIMSGRI</sequence>
<gene>
    <name evidence="3" type="primary">leuA_3</name>
    <name evidence="3" type="ORF">C1752_04000</name>
</gene>
<keyword evidence="4" id="KW-1185">Reference proteome</keyword>
<proteinExistence type="predicted"/>
<dbReference type="InterPro" id="IPR013785">
    <property type="entry name" value="Aldolase_TIM"/>
</dbReference>
<dbReference type="SUPFAM" id="SSF51569">
    <property type="entry name" value="Aldolase"/>
    <property type="match status" value="1"/>
</dbReference>
<dbReference type="AlphaFoldDB" id="A0A2W1JKU3"/>
<evidence type="ECO:0000256" key="1">
    <source>
        <dbReference type="ARBA" id="ARBA00023211"/>
    </source>
</evidence>
<dbReference type="PROSITE" id="PS50991">
    <property type="entry name" value="PYR_CT"/>
    <property type="match status" value="1"/>
</dbReference>
<protein>
    <submittedName>
        <fullName evidence="3">2-isopropylmalate synthase</fullName>
        <ecNumber evidence="3">2.3.3.13</ecNumber>
    </submittedName>
</protein>
<keyword evidence="3" id="KW-0012">Acyltransferase</keyword>
<dbReference type="InterPro" id="IPR050073">
    <property type="entry name" value="2-IPM_HCS-like"/>
</dbReference>
<name>A0A2W1JKU3_9CYAN</name>
<feature type="domain" description="Pyruvate carboxyltransferase" evidence="2">
    <location>
        <begin position="8"/>
        <end position="262"/>
    </location>
</feature>
<dbReference type="PANTHER" id="PTHR10277">
    <property type="entry name" value="HOMOCITRATE SYNTHASE-RELATED"/>
    <property type="match status" value="1"/>
</dbReference>
<dbReference type="RefSeq" id="WP_110987405.1">
    <property type="nucleotide sequence ID" value="NZ_CAWNWM010000012.1"/>
</dbReference>
<keyword evidence="3" id="KW-0808">Transferase</keyword>
<evidence type="ECO:0000313" key="4">
    <source>
        <dbReference type="Proteomes" id="UP000248857"/>
    </source>
</evidence>
<accession>A0A2W1JKU3</accession>